<dbReference type="GO" id="GO:0110001">
    <property type="term" value="C:toxin-antitoxin complex"/>
    <property type="evidence" value="ECO:0007669"/>
    <property type="project" value="InterPro"/>
</dbReference>
<sequence length="116" mass="13083">MKPRDLASLVDIIEAARLAQSFLAGIDRDNFDSNLLIQSAVIRQIEVMGEATKRLSEAFRNDHPHVPWRKIAGMRDILIHAYDHVDPDEVWNAVTVAMPGLLEQLELLLKSQRAEG</sequence>
<dbReference type="PANTHER" id="PTHR34139">
    <property type="entry name" value="UPF0331 PROTEIN MJ0127"/>
    <property type="match status" value="1"/>
</dbReference>
<dbReference type="GO" id="GO:0000166">
    <property type="term" value="F:nucleotide binding"/>
    <property type="evidence" value="ECO:0007669"/>
    <property type="project" value="UniProtKB-KW"/>
</dbReference>
<dbReference type="GO" id="GO:0016787">
    <property type="term" value="F:hydrolase activity"/>
    <property type="evidence" value="ECO:0007669"/>
    <property type="project" value="UniProtKB-KW"/>
</dbReference>
<evidence type="ECO:0000256" key="5">
    <source>
        <dbReference type="ARBA" id="ARBA00022801"/>
    </source>
</evidence>
<organism evidence="6">
    <name type="scientific">Geobacter metallireducens</name>
    <dbReference type="NCBI Taxonomy" id="28232"/>
    <lineage>
        <taxon>Bacteria</taxon>
        <taxon>Pseudomonadati</taxon>
        <taxon>Thermodesulfobacteriota</taxon>
        <taxon>Desulfuromonadia</taxon>
        <taxon>Geobacterales</taxon>
        <taxon>Geobacteraceae</taxon>
        <taxon>Geobacter</taxon>
    </lineage>
</organism>
<dbReference type="InterPro" id="IPR051813">
    <property type="entry name" value="HepT_RNase_toxin"/>
</dbReference>
<gene>
    <name evidence="6" type="ORF">ENQ87_07610</name>
</gene>
<evidence type="ECO:0000256" key="4">
    <source>
        <dbReference type="ARBA" id="ARBA00022741"/>
    </source>
</evidence>
<keyword evidence="3" id="KW-0540">Nuclease</keyword>
<evidence type="ECO:0000313" key="6">
    <source>
        <dbReference type="EMBL" id="HEN42229.1"/>
    </source>
</evidence>
<protein>
    <submittedName>
        <fullName evidence="6">DUF86 domain-containing protein</fullName>
    </submittedName>
</protein>
<dbReference type="Pfam" id="PF01934">
    <property type="entry name" value="HepT-like"/>
    <property type="match status" value="1"/>
</dbReference>
<comment type="caution">
    <text evidence="6">The sequence shown here is derived from an EMBL/GenBank/DDBJ whole genome shotgun (WGS) entry which is preliminary data.</text>
</comment>
<keyword evidence="1" id="KW-0597">Phosphoprotein</keyword>
<name>A0A831UH28_GEOME</name>
<keyword evidence="2" id="KW-1277">Toxin-antitoxin system</keyword>
<keyword evidence="5" id="KW-0378">Hydrolase</keyword>
<dbReference type="PANTHER" id="PTHR34139:SF1">
    <property type="entry name" value="RNASE MJ1380-RELATED"/>
    <property type="match status" value="1"/>
</dbReference>
<keyword evidence="4" id="KW-0547">Nucleotide-binding</keyword>
<dbReference type="EMBL" id="DSOV01000035">
    <property type="protein sequence ID" value="HEN42229.1"/>
    <property type="molecule type" value="Genomic_DNA"/>
</dbReference>
<dbReference type="InterPro" id="IPR008201">
    <property type="entry name" value="HepT-like"/>
</dbReference>
<proteinExistence type="predicted"/>
<reference evidence="6" key="1">
    <citation type="journal article" date="2020" name="mSystems">
        <title>Genome- and Community-Level Interaction Insights into Carbon Utilization and Element Cycling Functions of Hydrothermarchaeota in Hydrothermal Sediment.</title>
        <authorList>
            <person name="Zhou Z."/>
            <person name="Liu Y."/>
            <person name="Xu W."/>
            <person name="Pan J."/>
            <person name="Luo Z.H."/>
            <person name="Li M."/>
        </authorList>
    </citation>
    <scope>NUCLEOTIDE SEQUENCE [LARGE SCALE GENOMIC DNA]</scope>
    <source>
        <strain evidence="6">SpSt-349</strain>
    </source>
</reference>
<dbReference type="GO" id="GO:0004540">
    <property type="term" value="F:RNA nuclease activity"/>
    <property type="evidence" value="ECO:0007669"/>
    <property type="project" value="InterPro"/>
</dbReference>
<evidence type="ECO:0000256" key="3">
    <source>
        <dbReference type="ARBA" id="ARBA00022722"/>
    </source>
</evidence>
<accession>A0A831UH28</accession>
<evidence type="ECO:0000256" key="1">
    <source>
        <dbReference type="ARBA" id="ARBA00022553"/>
    </source>
</evidence>
<evidence type="ECO:0000256" key="2">
    <source>
        <dbReference type="ARBA" id="ARBA00022649"/>
    </source>
</evidence>
<dbReference type="AlphaFoldDB" id="A0A831UH28"/>